<protein>
    <submittedName>
        <fullName evidence="3">Uncharacterized protein</fullName>
    </submittedName>
</protein>
<dbReference type="PROSITE" id="PS51257">
    <property type="entry name" value="PROKAR_LIPOPROTEIN"/>
    <property type="match status" value="1"/>
</dbReference>
<evidence type="ECO:0000256" key="1">
    <source>
        <dbReference type="SAM" id="MobiDB-lite"/>
    </source>
</evidence>
<organism evidence="3 4">
    <name type="scientific">Microvenator marinus</name>
    <dbReference type="NCBI Taxonomy" id="2600177"/>
    <lineage>
        <taxon>Bacteria</taxon>
        <taxon>Deltaproteobacteria</taxon>
        <taxon>Bradymonadales</taxon>
        <taxon>Microvenatoraceae</taxon>
        <taxon>Microvenator</taxon>
    </lineage>
</organism>
<sequence>MRLLLLLMILVFSSACGPAQRLPEAQPLPEGASFGGVWFSPQFEHMYLRQTGDEVRGIYAYKTGGTMEGTVNGNLMTFKWIDPGDKTTATRSVNGLGYLQMVREDGILKLKGEWGYNDSRMGGGPWEAEWVRPMESDDPRNLEELNQD</sequence>
<gene>
    <name evidence="3" type="ORF">FRD01_21530</name>
</gene>
<dbReference type="OrthoDB" id="5506174at2"/>
<evidence type="ECO:0000256" key="2">
    <source>
        <dbReference type="SAM" id="SignalP"/>
    </source>
</evidence>
<feature type="signal peptide" evidence="2">
    <location>
        <begin position="1"/>
        <end position="21"/>
    </location>
</feature>
<evidence type="ECO:0000313" key="4">
    <source>
        <dbReference type="Proteomes" id="UP000321595"/>
    </source>
</evidence>
<evidence type="ECO:0000313" key="3">
    <source>
        <dbReference type="EMBL" id="QED29765.1"/>
    </source>
</evidence>
<feature type="chain" id="PRO_5022844790" evidence="2">
    <location>
        <begin position="22"/>
        <end position="148"/>
    </location>
</feature>
<proteinExistence type="predicted"/>
<accession>A0A5B8XVZ6</accession>
<dbReference type="RefSeq" id="WP_146962998.1">
    <property type="nucleotide sequence ID" value="NZ_CP042467.1"/>
</dbReference>
<feature type="region of interest" description="Disordered" evidence="1">
    <location>
        <begin position="129"/>
        <end position="148"/>
    </location>
</feature>
<dbReference type="KEGG" id="bbae:FRD01_21530"/>
<reference evidence="3 4" key="1">
    <citation type="submission" date="2019-08" db="EMBL/GenBank/DDBJ databases">
        <authorList>
            <person name="Liang Q."/>
        </authorList>
    </citation>
    <scope>NUCLEOTIDE SEQUENCE [LARGE SCALE GENOMIC DNA]</scope>
    <source>
        <strain evidence="3 4">V1718</strain>
    </source>
</reference>
<dbReference type="Proteomes" id="UP000321595">
    <property type="component" value="Chromosome"/>
</dbReference>
<keyword evidence="4" id="KW-1185">Reference proteome</keyword>
<dbReference type="EMBL" id="CP042467">
    <property type="protein sequence ID" value="QED29765.1"/>
    <property type="molecule type" value="Genomic_DNA"/>
</dbReference>
<keyword evidence="2" id="KW-0732">Signal</keyword>
<name>A0A5B8XVZ6_9DELT</name>
<dbReference type="AlphaFoldDB" id="A0A5B8XVZ6"/>